<evidence type="ECO:0000256" key="1">
    <source>
        <dbReference type="ARBA" id="ARBA00001933"/>
    </source>
</evidence>
<dbReference type="Pfam" id="PF00202">
    <property type="entry name" value="Aminotran_3"/>
    <property type="match status" value="1"/>
</dbReference>
<comment type="subcellular location">
    <subcellularLocation>
        <location evidence="7">Cytoplasm</location>
    </subcellularLocation>
</comment>
<dbReference type="Proteomes" id="UP000001505">
    <property type="component" value="Chromosome"/>
</dbReference>
<proteinExistence type="inferred from homology"/>
<dbReference type="eggNOG" id="COG0001">
    <property type="taxonomic scope" value="Bacteria"/>
</dbReference>
<dbReference type="HAMAP" id="MF_00375">
    <property type="entry name" value="HemL_aminotrans_3"/>
    <property type="match status" value="1"/>
</dbReference>
<dbReference type="KEGG" id="wch:wcw_1214"/>
<organism evidence="8 9">
    <name type="scientific">Waddlia chondrophila (strain ATCC VR-1470 / WSU 86-1044)</name>
    <dbReference type="NCBI Taxonomy" id="716544"/>
    <lineage>
        <taxon>Bacteria</taxon>
        <taxon>Pseudomonadati</taxon>
        <taxon>Chlamydiota</taxon>
        <taxon>Chlamydiia</taxon>
        <taxon>Parachlamydiales</taxon>
        <taxon>Waddliaceae</taxon>
        <taxon>Waddlia</taxon>
    </lineage>
</organism>
<sequence length="429" mass="47155">MSLATSSQQVFSQLKQVVPGGVNSPVRSFKGLDQDPMIVERGIADRIVDADGRIFIDYCMSWGALMHGHAHPQIIEAAAERMKKGTSFGISTEVEEKLASKVVECMDSIEKVRFVSSGTEATMSAVRLARGFTKRPLIVKFSGHYHGHADFFLVKAGSGVHHLSESSSAGIPSEVIKHVASLTFNDIDGVRKFLRDNKVACVILEPIAGNMGVVPSSESFIQMLREETTDQNALLIFDEVMSGFRVGLQGAQGFYGVRPDLTCLGKVVGGGFPVAAFGGRADVMDHLAPDGPVYQAGTLSGNPLAMEGGFQALSMLQKAGFFEEMERKTNLLVEPIEQFLNAHEIPACIQRSGSMFTLFFGRRSVVNHEEAMALDLKQFAHFFRHMYAEGVYLPPSQFEAWFISSVHTDEHLVKTRDLVIDYLDNQLMR</sequence>
<dbReference type="Gene3D" id="3.40.640.10">
    <property type="entry name" value="Type I PLP-dependent aspartate aminotransferase-like (Major domain)"/>
    <property type="match status" value="1"/>
</dbReference>
<reference evidence="8 9" key="1">
    <citation type="journal article" date="2010" name="PLoS ONE">
        <title>The Waddlia genome: a window into chlamydial biology.</title>
        <authorList>
            <person name="Bertelli C."/>
            <person name="Collyn F."/>
            <person name="Croxatto A."/>
            <person name="Ruckert C."/>
            <person name="Polkinghorne A."/>
            <person name="Kebbi-Beghdadi C."/>
            <person name="Goesmann A."/>
            <person name="Vaughan L."/>
            <person name="Greub G."/>
        </authorList>
    </citation>
    <scope>NUCLEOTIDE SEQUENCE [LARGE SCALE GENOMIC DNA]</scope>
    <source>
        <strain evidence="9">ATCC VR-1470 / WSU 86-1044</strain>
    </source>
</reference>
<keyword evidence="6 7" id="KW-0627">Porphyrin biosynthesis</keyword>
<dbReference type="PROSITE" id="PS00600">
    <property type="entry name" value="AA_TRANSFER_CLASS_3"/>
    <property type="match status" value="1"/>
</dbReference>
<dbReference type="FunFam" id="3.40.640.10:FF:000021">
    <property type="entry name" value="Glutamate-1-semialdehyde 2,1-aminomutase"/>
    <property type="match status" value="1"/>
</dbReference>
<evidence type="ECO:0000256" key="7">
    <source>
        <dbReference type="HAMAP-Rule" id="MF_00375"/>
    </source>
</evidence>
<name>D6YWR0_WADCW</name>
<dbReference type="InterPro" id="IPR015421">
    <property type="entry name" value="PyrdxlP-dep_Trfase_major"/>
</dbReference>
<dbReference type="GO" id="GO:0008483">
    <property type="term" value="F:transaminase activity"/>
    <property type="evidence" value="ECO:0007669"/>
    <property type="project" value="InterPro"/>
</dbReference>
<comment type="similarity">
    <text evidence="3 7">Belongs to the class-III pyridoxal-phosphate-dependent aminotransferase family. HemL subfamily.</text>
</comment>
<dbReference type="CDD" id="cd00610">
    <property type="entry name" value="OAT_like"/>
    <property type="match status" value="1"/>
</dbReference>
<dbReference type="EMBL" id="CP001928">
    <property type="protein sequence ID" value="ADI38571.1"/>
    <property type="molecule type" value="Genomic_DNA"/>
</dbReference>
<comment type="catalytic activity">
    <reaction evidence="7">
        <text>(S)-4-amino-5-oxopentanoate = 5-aminolevulinate</text>
        <dbReference type="Rhea" id="RHEA:14265"/>
        <dbReference type="ChEBI" id="CHEBI:57501"/>
        <dbReference type="ChEBI" id="CHEBI:356416"/>
        <dbReference type="EC" id="5.4.3.8"/>
    </reaction>
</comment>
<evidence type="ECO:0000256" key="2">
    <source>
        <dbReference type="ARBA" id="ARBA00004819"/>
    </source>
</evidence>
<dbReference type="STRING" id="716544.wcw_1214"/>
<keyword evidence="9" id="KW-1185">Reference proteome</keyword>
<comment type="subunit">
    <text evidence="7">Homodimer.</text>
</comment>
<evidence type="ECO:0000313" key="8">
    <source>
        <dbReference type="EMBL" id="ADI38571.1"/>
    </source>
</evidence>
<dbReference type="GO" id="GO:0042286">
    <property type="term" value="F:glutamate-1-semialdehyde 2,1-aminomutase activity"/>
    <property type="evidence" value="ECO:0007669"/>
    <property type="project" value="UniProtKB-UniRule"/>
</dbReference>
<dbReference type="HOGENOM" id="CLU_016922_1_5_0"/>
<dbReference type="PANTHER" id="PTHR43713:SF3">
    <property type="entry name" value="GLUTAMATE-1-SEMIALDEHYDE 2,1-AMINOMUTASE 1, CHLOROPLASTIC-RELATED"/>
    <property type="match status" value="1"/>
</dbReference>
<evidence type="ECO:0000256" key="3">
    <source>
        <dbReference type="ARBA" id="ARBA00008981"/>
    </source>
</evidence>
<accession>D6YWR0</accession>
<dbReference type="OrthoDB" id="9807885at2"/>
<dbReference type="GO" id="GO:0006782">
    <property type="term" value="P:protoporphyrinogen IX biosynthetic process"/>
    <property type="evidence" value="ECO:0007669"/>
    <property type="project" value="UniProtKB-UniRule"/>
</dbReference>
<dbReference type="NCBIfam" id="NF000818">
    <property type="entry name" value="PRK00062.1"/>
    <property type="match status" value="1"/>
</dbReference>
<dbReference type="InterPro" id="IPR005814">
    <property type="entry name" value="Aminotrans_3"/>
</dbReference>
<dbReference type="InterPro" id="IPR015422">
    <property type="entry name" value="PyrdxlP-dep_Trfase_small"/>
</dbReference>
<dbReference type="GO" id="GO:0005737">
    <property type="term" value="C:cytoplasm"/>
    <property type="evidence" value="ECO:0007669"/>
    <property type="project" value="UniProtKB-SubCell"/>
</dbReference>
<keyword evidence="7" id="KW-0963">Cytoplasm</keyword>
<dbReference type="InterPro" id="IPR015424">
    <property type="entry name" value="PyrdxlP-dep_Trfase"/>
</dbReference>
<dbReference type="Gene3D" id="3.90.1150.10">
    <property type="entry name" value="Aspartate Aminotransferase, domain 1"/>
    <property type="match status" value="1"/>
</dbReference>
<keyword evidence="4 7" id="KW-0663">Pyridoxal phosphate</keyword>
<feature type="modified residue" description="N6-(pyridoxal phosphate)lysine" evidence="7">
    <location>
        <position position="266"/>
    </location>
</feature>
<dbReference type="InterPro" id="IPR004639">
    <property type="entry name" value="4pyrrol_synth_GluAld_NH2Trfase"/>
</dbReference>
<dbReference type="InterPro" id="IPR049704">
    <property type="entry name" value="Aminotrans_3_PPA_site"/>
</dbReference>
<dbReference type="UniPathway" id="UPA00251">
    <property type="reaction ID" value="UER00317"/>
</dbReference>
<dbReference type="EC" id="5.4.3.8" evidence="7"/>
<comment type="pathway">
    <text evidence="2 7">Porphyrin-containing compound metabolism; protoporphyrin-IX biosynthesis; 5-aminolevulinate from L-glutamyl-tRNA(Glu): step 2/2.</text>
</comment>
<dbReference type="RefSeq" id="WP_013182283.1">
    <property type="nucleotide sequence ID" value="NC_014225.1"/>
</dbReference>
<evidence type="ECO:0000256" key="4">
    <source>
        <dbReference type="ARBA" id="ARBA00022898"/>
    </source>
</evidence>
<protein>
    <recommendedName>
        <fullName evidence="7">Glutamate-1-semialdehyde 2,1-aminomutase</fullName>
        <shortName evidence="7">GSA</shortName>
        <ecNumber evidence="7">5.4.3.8</ecNumber>
    </recommendedName>
    <alternativeName>
        <fullName evidence="7">Glutamate-1-semialdehyde aminotransferase</fullName>
        <shortName evidence="7">GSA-AT</shortName>
    </alternativeName>
</protein>
<dbReference type="SUPFAM" id="SSF53383">
    <property type="entry name" value="PLP-dependent transferases"/>
    <property type="match status" value="1"/>
</dbReference>
<evidence type="ECO:0000313" key="9">
    <source>
        <dbReference type="Proteomes" id="UP000001505"/>
    </source>
</evidence>
<comment type="cofactor">
    <cofactor evidence="1 7">
        <name>pyridoxal 5'-phosphate</name>
        <dbReference type="ChEBI" id="CHEBI:597326"/>
    </cofactor>
</comment>
<dbReference type="GO" id="GO:0030170">
    <property type="term" value="F:pyridoxal phosphate binding"/>
    <property type="evidence" value="ECO:0007669"/>
    <property type="project" value="InterPro"/>
</dbReference>
<gene>
    <name evidence="7 8" type="primary">hemL</name>
    <name evidence="8" type="ordered locus">wcw_1214</name>
</gene>
<dbReference type="PANTHER" id="PTHR43713">
    <property type="entry name" value="GLUTAMATE-1-SEMIALDEHYDE 2,1-AMINOMUTASE"/>
    <property type="match status" value="1"/>
</dbReference>
<keyword evidence="5 7" id="KW-0413">Isomerase</keyword>
<evidence type="ECO:0000256" key="5">
    <source>
        <dbReference type="ARBA" id="ARBA00023235"/>
    </source>
</evidence>
<dbReference type="AlphaFoldDB" id="D6YWR0"/>
<dbReference type="NCBIfam" id="TIGR00713">
    <property type="entry name" value="hemL"/>
    <property type="match status" value="1"/>
</dbReference>
<evidence type="ECO:0000256" key="6">
    <source>
        <dbReference type="ARBA" id="ARBA00023244"/>
    </source>
</evidence>